<dbReference type="Pfam" id="PF00069">
    <property type="entry name" value="Pkinase"/>
    <property type="match status" value="1"/>
</dbReference>
<dbReference type="SMART" id="SM00220">
    <property type="entry name" value="S_TKc"/>
    <property type="match status" value="1"/>
</dbReference>
<dbReference type="EC" id="2.7.11.1" evidence="1"/>
<evidence type="ECO:0000256" key="1">
    <source>
        <dbReference type="ARBA" id="ARBA00012513"/>
    </source>
</evidence>
<reference evidence="13 14" key="1">
    <citation type="submission" date="2017-08" db="EMBL/GenBank/DDBJ databases">
        <title>Acidophilic green algal genome provides insights into adaptation to an acidic environment.</title>
        <authorList>
            <person name="Hirooka S."/>
            <person name="Hirose Y."/>
            <person name="Kanesaki Y."/>
            <person name="Higuchi S."/>
            <person name="Fujiwara T."/>
            <person name="Onuma R."/>
            <person name="Era A."/>
            <person name="Ohbayashi R."/>
            <person name="Uzuka A."/>
            <person name="Nozaki H."/>
            <person name="Yoshikawa H."/>
            <person name="Miyagishima S.Y."/>
        </authorList>
    </citation>
    <scope>NUCLEOTIDE SEQUENCE [LARGE SCALE GENOMIC DNA]</scope>
    <source>
        <strain evidence="13 14">NIES-2499</strain>
    </source>
</reference>
<comment type="catalytic activity">
    <reaction evidence="7">
        <text>L-threonyl-[protein] + ATP = O-phospho-L-threonyl-[protein] + ADP + H(+)</text>
        <dbReference type="Rhea" id="RHEA:46608"/>
        <dbReference type="Rhea" id="RHEA-COMP:11060"/>
        <dbReference type="Rhea" id="RHEA-COMP:11605"/>
        <dbReference type="ChEBI" id="CHEBI:15378"/>
        <dbReference type="ChEBI" id="CHEBI:30013"/>
        <dbReference type="ChEBI" id="CHEBI:30616"/>
        <dbReference type="ChEBI" id="CHEBI:61977"/>
        <dbReference type="ChEBI" id="CHEBI:456216"/>
        <dbReference type="EC" id="2.7.11.1"/>
    </reaction>
</comment>
<gene>
    <name evidence="13" type="ORF">CEUSTIGMA_g7280.t1</name>
</gene>
<name>A0A250XAQ0_9CHLO</name>
<dbReference type="EMBL" id="BEGY01000046">
    <property type="protein sequence ID" value="GAX79840.1"/>
    <property type="molecule type" value="Genomic_DNA"/>
</dbReference>
<protein>
    <recommendedName>
        <fullName evidence="1">non-specific serine/threonine protein kinase</fullName>
        <ecNumber evidence="1">2.7.11.1</ecNumber>
    </recommendedName>
</protein>
<comment type="caution">
    <text evidence="13">The sequence shown here is derived from an EMBL/GenBank/DDBJ whole genome shotgun (WGS) entry which is preliminary data.</text>
</comment>
<dbReference type="AlphaFoldDB" id="A0A250XAQ0"/>
<evidence type="ECO:0000313" key="14">
    <source>
        <dbReference type="Proteomes" id="UP000232323"/>
    </source>
</evidence>
<dbReference type="InterPro" id="IPR011009">
    <property type="entry name" value="Kinase-like_dom_sf"/>
</dbReference>
<sequence>MQNYSNLQAVGQGQFGVAYKATNKQDGQLYCIKRIPMKGGGDEQATTLKEAQLLSSLDHPNIIGYKECFIDTDDSLCIVTAFCEEGDLFNRIREKDKKHESFDEDEIMDMFIQIASALMYIHSKKILHRDLKTQNIFIARGSIMKLGDFGIAKVLEKTDSFATTVTGTPYYMAPEICSSQPYSSKSDIWSLGCVLYELCTLKHAFAADSLLSLVYQIVKGNFPPIPEDKFSPGLSRLVNAMLVRDPNSRPNLQQVFQMPYVQEHVQRYHKQEKKRAGRAVQSATRRRQVVEEGRAMGPPENWETLTPKERMAKKREVEAQKRELELKLAAMNMNKDKMQIAGRKTKMVYESNIGLPGAKQNRKPDVWDVNTMSDTSARRQGIGSFGDSMVNMDTMPSTSTLIDPHKQTVDWQRQAGRGGPARINYGNDSMRAGVGNDTVLMGTVPSGGSFLTSAGGDTMVNLGTMNLGGITSNGLPTLPGMKRQPMGTIQSVPSSPAEPPASNRFRSVQVTPSKADDYNSDYASEYESDFEDYDPDDSNDVVHQRMKIVNNIEELGRTMGSNYNPLDTMQERVGNTVKNSKAQALREKCQNALGYHFGEVYTYLRRARTSQSPPDEREVQRHLLELVGSKKELMPGCFLVDQLVFQESMFQ</sequence>
<accession>A0A250XAQ0</accession>
<evidence type="ECO:0000313" key="13">
    <source>
        <dbReference type="EMBL" id="GAX79840.1"/>
    </source>
</evidence>
<evidence type="ECO:0000256" key="9">
    <source>
        <dbReference type="PROSITE-ProRule" id="PRU10141"/>
    </source>
</evidence>
<dbReference type="PROSITE" id="PS00108">
    <property type="entry name" value="PROTEIN_KINASE_ST"/>
    <property type="match status" value="1"/>
</dbReference>
<dbReference type="CDD" id="cd08215">
    <property type="entry name" value="STKc_Nek"/>
    <property type="match status" value="1"/>
</dbReference>
<dbReference type="InterPro" id="IPR000719">
    <property type="entry name" value="Prot_kinase_dom"/>
</dbReference>
<dbReference type="GO" id="GO:0005524">
    <property type="term" value="F:ATP binding"/>
    <property type="evidence" value="ECO:0007669"/>
    <property type="project" value="UniProtKB-UniRule"/>
</dbReference>
<dbReference type="InterPro" id="IPR017441">
    <property type="entry name" value="Protein_kinase_ATP_BS"/>
</dbReference>
<keyword evidence="10" id="KW-0175">Coiled coil</keyword>
<keyword evidence="3" id="KW-0808">Transferase</keyword>
<dbReference type="InterPro" id="IPR051131">
    <property type="entry name" value="NEK_Ser/Thr_kinase_NIMA"/>
</dbReference>
<comment type="catalytic activity">
    <reaction evidence="8">
        <text>L-seryl-[protein] + ATP = O-phospho-L-seryl-[protein] + ADP + H(+)</text>
        <dbReference type="Rhea" id="RHEA:17989"/>
        <dbReference type="Rhea" id="RHEA-COMP:9863"/>
        <dbReference type="Rhea" id="RHEA-COMP:11604"/>
        <dbReference type="ChEBI" id="CHEBI:15378"/>
        <dbReference type="ChEBI" id="CHEBI:29999"/>
        <dbReference type="ChEBI" id="CHEBI:30616"/>
        <dbReference type="ChEBI" id="CHEBI:83421"/>
        <dbReference type="ChEBI" id="CHEBI:456216"/>
        <dbReference type="EC" id="2.7.11.1"/>
    </reaction>
</comment>
<evidence type="ECO:0000256" key="6">
    <source>
        <dbReference type="ARBA" id="ARBA00022840"/>
    </source>
</evidence>
<evidence type="ECO:0000256" key="4">
    <source>
        <dbReference type="ARBA" id="ARBA00022741"/>
    </source>
</evidence>
<evidence type="ECO:0000256" key="10">
    <source>
        <dbReference type="SAM" id="Coils"/>
    </source>
</evidence>
<dbReference type="PANTHER" id="PTHR44899:SF7">
    <property type="entry name" value="NIMA-RELATED KINASE"/>
    <property type="match status" value="1"/>
</dbReference>
<keyword evidence="4 9" id="KW-0547">Nucleotide-binding</keyword>
<evidence type="ECO:0000256" key="5">
    <source>
        <dbReference type="ARBA" id="ARBA00022777"/>
    </source>
</evidence>
<dbReference type="Proteomes" id="UP000232323">
    <property type="component" value="Unassembled WGS sequence"/>
</dbReference>
<dbReference type="OrthoDB" id="248923at2759"/>
<dbReference type="FunFam" id="1.10.510.10:FF:000869">
    <property type="entry name" value="Nek protein kinase"/>
    <property type="match status" value="1"/>
</dbReference>
<evidence type="ECO:0000256" key="8">
    <source>
        <dbReference type="ARBA" id="ARBA00048679"/>
    </source>
</evidence>
<feature type="domain" description="Protein kinase" evidence="12">
    <location>
        <begin position="4"/>
        <end position="261"/>
    </location>
</feature>
<feature type="coiled-coil region" evidence="10">
    <location>
        <begin position="314"/>
        <end position="341"/>
    </location>
</feature>
<dbReference type="PROSITE" id="PS00107">
    <property type="entry name" value="PROTEIN_KINASE_ATP"/>
    <property type="match status" value="1"/>
</dbReference>
<evidence type="ECO:0000256" key="3">
    <source>
        <dbReference type="ARBA" id="ARBA00022679"/>
    </source>
</evidence>
<feature type="binding site" evidence="9">
    <location>
        <position position="38"/>
    </location>
    <ligand>
        <name>ATP</name>
        <dbReference type="ChEBI" id="CHEBI:30616"/>
    </ligand>
</feature>
<keyword evidence="14" id="KW-1185">Reference proteome</keyword>
<keyword evidence="5" id="KW-0418">Kinase</keyword>
<keyword evidence="2" id="KW-0723">Serine/threonine-protein kinase</keyword>
<evidence type="ECO:0000259" key="12">
    <source>
        <dbReference type="PROSITE" id="PS50011"/>
    </source>
</evidence>
<proteinExistence type="predicted"/>
<dbReference type="InterPro" id="IPR008271">
    <property type="entry name" value="Ser/Thr_kinase_AS"/>
</dbReference>
<evidence type="ECO:0000256" key="2">
    <source>
        <dbReference type="ARBA" id="ARBA00022527"/>
    </source>
</evidence>
<dbReference type="PANTHER" id="PTHR44899">
    <property type="entry name" value="CAMK FAMILY PROTEIN KINASE"/>
    <property type="match status" value="1"/>
</dbReference>
<dbReference type="GO" id="GO:0004674">
    <property type="term" value="F:protein serine/threonine kinase activity"/>
    <property type="evidence" value="ECO:0007669"/>
    <property type="project" value="UniProtKB-KW"/>
</dbReference>
<dbReference type="STRING" id="1157962.A0A250XAQ0"/>
<evidence type="ECO:0000256" key="7">
    <source>
        <dbReference type="ARBA" id="ARBA00047899"/>
    </source>
</evidence>
<dbReference type="PROSITE" id="PS50011">
    <property type="entry name" value="PROTEIN_KINASE_DOM"/>
    <property type="match status" value="1"/>
</dbReference>
<keyword evidence="6 9" id="KW-0067">ATP-binding</keyword>
<evidence type="ECO:0000256" key="11">
    <source>
        <dbReference type="SAM" id="MobiDB-lite"/>
    </source>
</evidence>
<organism evidence="13 14">
    <name type="scientific">Chlamydomonas eustigma</name>
    <dbReference type="NCBI Taxonomy" id="1157962"/>
    <lineage>
        <taxon>Eukaryota</taxon>
        <taxon>Viridiplantae</taxon>
        <taxon>Chlorophyta</taxon>
        <taxon>core chlorophytes</taxon>
        <taxon>Chlorophyceae</taxon>
        <taxon>CS clade</taxon>
        <taxon>Chlamydomonadales</taxon>
        <taxon>Chlamydomonadaceae</taxon>
        <taxon>Chlamydomonas</taxon>
    </lineage>
</organism>
<dbReference type="SUPFAM" id="SSF56112">
    <property type="entry name" value="Protein kinase-like (PK-like)"/>
    <property type="match status" value="1"/>
</dbReference>
<dbReference type="Gene3D" id="1.10.510.10">
    <property type="entry name" value="Transferase(Phosphotransferase) domain 1"/>
    <property type="match status" value="1"/>
</dbReference>
<feature type="region of interest" description="Disordered" evidence="11">
    <location>
        <begin position="484"/>
        <end position="520"/>
    </location>
</feature>